<evidence type="ECO:0000256" key="5">
    <source>
        <dbReference type="ARBA" id="ARBA00022989"/>
    </source>
</evidence>
<organism evidence="12 13">
    <name type="scientific">Dreissena polymorpha</name>
    <name type="common">Zebra mussel</name>
    <name type="synonym">Mytilus polymorpha</name>
    <dbReference type="NCBI Taxonomy" id="45954"/>
    <lineage>
        <taxon>Eukaryota</taxon>
        <taxon>Metazoa</taxon>
        <taxon>Spiralia</taxon>
        <taxon>Lophotrochozoa</taxon>
        <taxon>Mollusca</taxon>
        <taxon>Bivalvia</taxon>
        <taxon>Autobranchia</taxon>
        <taxon>Heteroconchia</taxon>
        <taxon>Euheterodonta</taxon>
        <taxon>Imparidentia</taxon>
        <taxon>Neoheterodontei</taxon>
        <taxon>Myida</taxon>
        <taxon>Dreissenoidea</taxon>
        <taxon>Dreissenidae</taxon>
        <taxon>Dreissena</taxon>
    </lineage>
</organism>
<feature type="transmembrane region" description="Helical" evidence="8">
    <location>
        <begin position="677"/>
        <end position="703"/>
    </location>
</feature>
<dbReference type="Proteomes" id="UP000828390">
    <property type="component" value="Unassembled WGS sequence"/>
</dbReference>
<evidence type="ECO:0000313" key="13">
    <source>
        <dbReference type="Proteomes" id="UP000828390"/>
    </source>
</evidence>
<feature type="region of interest" description="Disordered" evidence="9">
    <location>
        <begin position="900"/>
        <end position="922"/>
    </location>
</feature>
<feature type="transmembrane region" description="Helical" evidence="8">
    <location>
        <begin position="505"/>
        <end position="529"/>
    </location>
</feature>
<dbReference type="InterPro" id="IPR032394">
    <property type="entry name" value="Anoct_dimer"/>
</dbReference>
<feature type="domain" description="Anoctamin dimerisation" evidence="11">
    <location>
        <begin position="46"/>
        <end position="280"/>
    </location>
</feature>
<dbReference type="PANTHER" id="PTHR12308:SF83">
    <property type="entry name" value="ANOCTAMIN"/>
    <property type="match status" value="1"/>
</dbReference>
<keyword evidence="3" id="KW-1003">Cell membrane</keyword>
<dbReference type="Pfam" id="PF16178">
    <property type="entry name" value="Anoct_dimer"/>
    <property type="match status" value="1"/>
</dbReference>
<evidence type="ECO:0000256" key="7">
    <source>
        <dbReference type="ARBA" id="ARBA00023180"/>
    </source>
</evidence>
<feature type="transmembrane region" description="Helical" evidence="8">
    <location>
        <begin position="291"/>
        <end position="318"/>
    </location>
</feature>
<dbReference type="GO" id="GO:0046983">
    <property type="term" value="F:protein dimerization activity"/>
    <property type="evidence" value="ECO:0007669"/>
    <property type="project" value="InterPro"/>
</dbReference>
<keyword evidence="7" id="KW-0325">Glycoprotein</keyword>
<feature type="transmembrane region" description="Helical" evidence="8">
    <location>
        <begin position="552"/>
        <end position="573"/>
    </location>
</feature>
<comment type="subcellular location">
    <subcellularLocation>
        <location evidence="1">Cell membrane</location>
        <topology evidence="1">Multi-pass membrane protein</topology>
    </subcellularLocation>
    <subcellularLocation>
        <location evidence="8">Membrane</location>
        <topology evidence="8">Multi-pass membrane protein</topology>
    </subcellularLocation>
</comment>
<comment type="caution">
    <text evidence="12">The sequence shown here is derived from an EMBL/GenBank/DDBJ whole genome shotgun (WGS) entry which is preliminary data.</text>
</comment>
<feature type="transmembrane region" description="Helical" evidence="8">
    <location>
        <begin position="830"/>
        <end position="855"/>
    </location>
</feature>
<keyword evidence="6 8" id="KW-0472">Membrane</keyword>
<keyword evidence="13" id="KW-1185">Reference proteome</keyword>
<evidence type="ECO:0000256" key="1">
    <source>
        <dbReference type="ARBA" id="ARBA00004651"/>
    </source>
</evidence>
<feature type="transmembrane region" description="Helical" evidence="8">
    <location>
        <begin position="724"/>
        <end position="751"/>
    </location>
</feature>
<feature type="transmembrane region" description="Helical" evidence="8">
    <location>
        <begin position="371"/>
        <end position="390"/>
    </location>
</feature>
<proteinExistence type="inferred from homology"/>
<keyword evidence="5 8" id="KW-1133">Transmembrane helix</keyword>
<evidence type="ECO:0000256" key="4">
    <source>
        <dbReference type="ARBA" id="ARBA00022692"/>
    </source>
</evidence>
<dbReference type="InterPro" id="IPR007632">
    <property type="entry name" value="Anoctamin"/>
</dbReference>
<dbReference type="InterPro" id="IPR049452">
    <property type="entry name" value="Anoctamin_TM"/>
</dbReference>
<dbReference type="Pfam" id="PF04547">
    <property type="entry name" value="Anoctamin"/>
    <property type="match status" value="1"/>
</dbReference>
<sequence length="935" mass="107608">MDSARLVDEDEDVVCEVQDDGIQGDEAVSTDPSGKRIKTRGRNLLFDDGESCIDYVLAWQVPKKVNEASGLAEKARENFEKNLLDEGLKLEYDKSDEDVHYVKVHAPWEVLTRYAEILKVKMKMKKTIVAEGIEQKYSKWENPVKAVSTTLWNSINKVKDLVMTPFSLDHTVLPKITKEHTLVYSRDKEYMFDIPEKRELFFKHSERSRIVDFILRRKAFGDDKKEAFTFGIKKMLADGFYSAAYPLHEGHWKEGSMMNTRKLLYENWAYWRKCLKMQPLEYIRNYFGSQIALYFAWLGFYTQFLVPPSIIGLVIFLYGTIYMDDSYPSKEVCDPSLNITMCPLCDYQCGYWKINASCNDSKYSRMFDNNGTVFFAIFMSLWGTLFLEFWKRKQSVIQYNWDLVEFIKEEEPPRPEYLAKLASYPVLKVNPITGMKEPHLPFWRRRFPTFVLSYSFMLLTMAIAVGGVVGVIAYRVSILAALQLIEKDGPKNGTMGSTQHLIQNNASIITTITAACINLILIMILNLIYSRVAVWLTDFECLRTQSEYDNSINIKLFSLQFVNYYSSIVYIAFFKGRLVGRPGAYNMAFGARQEECGAGGCLIELCLQLAIIMAGKQLIQNNLLEIVLPKAIKMLKRLYRRKWLKETAEQKAKMAAWEKDYQLEEHSSLYHEYLEMVLQYGFLTIFVAAFPLGPLCCLLNNIIEIRTDAVKFCTDLRRPLAERAADIGIWYEILYAISRLAIVSNAFIIALTSDFIPRLVYVYYYSDNQTLVGYTQWGLSKFNTSDFEPDKRVQGSDVCWYRDFRYPPGYKDETGEPMQYEYSEKFWHVLAARFAFVVVFENLVVVTTSLVAYLIPDVPAKVKKEIRREAYISSEIVIQTELQKAKGNSVTDILLGKLRKGGAEGENGSSARKRNGRGGDDDAIVRVDEVSVSNI</sequence>
<evidence type="ECO:0000259" key="11">
    <source>
        <dbReference type="Pfam" id="PF16178"/>
    </source>
</evidence>
<evidence type="ECO:0000256" key="8">
    <source>
        <dbReference type="RuleBase" id="RU280814"/>
    </source>
</evidence>
<evidence type="ECO:0000259" key="10">
    <source>
        <dbReference type="Pfam" id="PF04547"/>
    </source>
</evidence>
<protein>
    <recommendedName>
        <fullName evidence="8">Anoctamin</fullName>
    </recommendedName>
</protein>
<feature type="domain" description="Anoctamin transmembrane" evidence="10">
    <location>
        <begin position="283"/>
        <end position="869"/>
    </location>
</feature>
<reference evidence="12" key="2">
    <citation type="submission" date="2020-11" db="EMBL/GenBank/DDBJ databases">
        <authorList>
            <person name="McCartney M.A."/>
            <person name="Auch B."/>
            <person name="Kono T."/>
            <person name="Mallez S."/>
            <person name="Becker A."/>
            <person name="Gohl D.M."/>
            <person name="Silverstein K.A.T."/>
            <person name="Koren S."/>
            <person name="Bechman K.B."/>
            <person name="Herman A."/>
            <person name="Abrahante J.E."/>
            <person name="Garbe J."/>
        </authorList>
    </citation>
    <scope>NUCLEOTIDE SEQUENCE</scope>
    <source>
        <strain evidence="12">Duluth1</strain>
        <tissue evidence="12">Whole animal</tissue>
    </source>
</reference>
<evidence type="ECO:0000256" key="3">
    <source>
        <dbReference type="ARBA" id="ARBA00022475"/>
    </source>
</evidence>
<keyword evidence="4 8" id="KW-0812">Transmembrane</keyword>
<reference evidence="12" key="1">
    <citation type="journal article" date="2019" name="bioRxiv">
        <title>The Genome of the Zebra Mussel, Dreissena polymorpha: A Resource for Invasive Species Research.</title>
        <authorList>
            <person name="McCartney M.A."/>
            <person name="Auch B."/>
            <person name="Kono T."/>
            <person name="Mallez S."/>
            <person name="Zhang Y."/>
            <person name="Obille A."/>
            <person name="Becker A."/>
            <person name="Abrahante J.E."/>
            <person name="Garbe J."/>
            <person name="Badalamenti J.P."/>
            <person name="Herman A."/>
            <person name="Mangelson H."/>
            <person name="Liachko I."/>
            <person name="Sullivan S."/>
            <person name="Sone E.D."/>
            <person name="Koren S."/>
            <person name="Silverstein K.A.T."/>
            <person name="Beckman K.B."/>
            <person name="Gohl D.M."/>
        </authorList>
    </citation>
    <scope>NUCLEOTIDE SEQUENCE</scope>
    <source>
        <strain evidence="12">Duluth1</strain>
        <tissue evidence="12">Whole animal</tissue>
    </source>
</reference>
<evidence type="ECO:0000256" key="6">
    <source>
        <dbReference type="ARBA" id="ARBA00023136"/>
    </source>
</evidence>
<evidence type="ECO:0000313" key="12">
    <source>
        <dbReference type="EMBL" id="KAH3724625.1"/>
    </source>
</evidence>
<name>A0A9D4CHV5_DREPO</name>
<dbReference type="AlphaFoldDB" id="A0A9D4CHV5"/>
<comment type="similarity">
    <text evidence="2 8">Belongs to the anoctamin family.</text>
</comment>
<dbReference type="GO" id="GO:0005886">
    <property type="term" value="C:plasma membrane"/>
    <property type="evidence" value="ECO:0007669"/>
    <property type="project" value="UniProtKB-SubCell"/>
</dbReference>
<accession>A0A9D4CHV5</accession>
<dbReference type="GO" id="GO:0005254">
    <property type="term" value="F:chloride channel activity"/>
    <property type="evidence" value="ECO:0007669"/>
    <property type="project" value="TreeGrafter"/>
</dbReference>
<dbReference type="PANTHER" id="PTHR12308">
    <property type="entry name" value="ANOCTAMIN"/>
    <property type="match status" value="1"/>
</dbReference>
<feature type="transmembrane region" description="Helical" evidence="8">
    <location>
        <begin position="454"/>
        <end position="485"/>
    </location>
</feature>
<evidence type="ECO:0000256" key="9">
    <source>
        <dbReference type="SAM" id="MobiDB-lite"/>
    </source>
</evidence>
<evidence type="ECO:0000256" key="2">
    <source>
        <dbReference type="ARBA" id="ARBA00009671"/>
    </source>
</evidence>
<gene>
    <name evidence="12" type="ORF">DPMN_050446</name>
</gene>
<dbReference type="EMBL" id="JAIWYP010000012">
    <property type="protein sequence ID" value="KAH3724625.1"/>
    <property type="molecule type" value="Genomic_DNA"/>
</dbReference>